<organism evidence="3 4">
    <name type="scientific">Caenorhabditis briggsae</name>
    <dbReference type="NCBI Taxonomy" id="6238"/>
    <lineage>
        <taxon>Eukaryota</taxon>
        <taxon>Metazoa</taxon>
        <taxon>Ecdysozoa</taxon>
        <taxon>Nematoda</taxon>
        <taxon>Chromadorea</taxon>
        <taxon>Rhabditida</taxon>
        <taxon>Rhabditina</taxon>
        <taxon>Rhabditomorpha</taxon>
        <taxon>Rhabditoidea</taxon>
        <taxon>Rhabditidae</taxon>
        <taxon>Peloderinae</taxon>
        <taxon>Caenorhabditis</taxon>
    </lineage>
</organism>
<gene>
    <name evidence="3" type="ORF">L3Y34_019146</name>
</gene>
<dbReference type="Proteomes" id="UP000827892">
    <property type="component" value="Chromosome II"/>
</dbReference>
<name>A0AAE9DP53_CAEBR</name>
<dbReference type="EMBL" id="CP090892">
    <property type="protein sequence ID" value="ULU07899.1"/>
    <property type="molecule type" value="Genomic_DNA"/>
</dbReference>
<dbReference type="Pfam" id="PF26529">
    <property type="entry name" value="NTF2_2"/>
    <property type="match status" value="2"/>
</dbReference>
<evidence type="ECO:0000313" key="3">
    <source>
        <dbReference type="EMBL" id="ULU07899.1"/>
    </source>
</evidence>
<keyword evidence="1" id="KW-1133">Transmembrane helix</keyword>
<reference evidence="3 4" key="1">
    <citation type="submission" date="2022-05" db="EMBL/GenBank/DDBJ databases">
        <title>Chromosome-level reference genomes for two strains of Caenorhabditis briggsae: an improved platform for comparative genomics.</title>
        <authorList>
            <person name="Stevens L."/>
            <person name="Andersen E.C."/>
        </authorList>
    </citation>
    <scope>NUCLEOTIDE SEQUENCE [LARGE SCALE GENOMIC DNA]</scope>
    <source>
        <strain evidence="3">QX1410_ONT</strain>
        <tissue evidence="3">Whole-organism</tissue>
    </source>
</reference>
<evidence type="ECO:0000313" key="4">
    <source>
        <dbReference type="Proteomes" id="UP000827892"/>
    </source>
</evidence>
<protein>
    <recommendedName>
        <fullName evidence="2">NTF2-like domain-containing protein</fullName>
    </recommendedName>
</protein>
<accession>A0AAE9DP53</accession>
<feature type="domain" description="NTF2-like" evidence="2">
    <location>
        <begin position="324"/>
        <end position="418"/>
    </location>
</feature>
<feature type="domain" description="NTF2-like" evidence="2">
    <location>
        <begin position="547"/>
        <end position="652"/>
    </location>
</feature>
<dbReference type="Pfam" id="PF10327">
    <property type="entry name" value="7TM_GPCR_Sri"/>
    <property type="match status" value="1"/>
</dbReference>
<proteinExistence type="predicted"/>
<dbReference type="InterPro" id="IPR019429">
    <property type="entry name" value="7TM_GPCR_serpentine_rcpt_Sri"/>
</dbReference>
<evidence type="ECO:0000259" key="2">
    <source>
        <dbReference type="Pfam" id="PF26529"/>
    </source>
</evidence>
<sequence>MACCFTDIHLTFLFQPVPLYPLVSGYVMGLGAVFGATTHVCMKYPTYLEGFRSLPNFSIYDPSGYFVKFVIYSLVGGIAAFFTLVLVLLNISRMLRILKTKMSASTYQKHKSAIFCLLAQFSTSSVIFLPPIFFVFVILMGANGAQLIVEYLLVIACSHSTLNVVVLIITFPPYRKFVGTKFFGIKKTGSRFSLFTNKQSVCGVWQHLKTSKNVLWDFYYIYEQRWAHIYMDQLMELTGKTERQVSDILQYYRSIDYQHGIRIPCQKYTPTQTYYLKKAYRESRYAGKDKTTYLVKKTRLLRNQEINTWYFNKLDVLCDASIQYKDQSLINIRDIIAAQFVNELKYQNDTPWNSTVEFIQYFTKHGNVELNDCVKDTVTKTSRAVEPLLPQQNQIDLFTKHKNTVHGTKFTKYQLDDSAVPSPALPDQFMKYMKRNVKLYSFKWERNLNYTLQETDRNSLDFDVSFKLPEKNWNVKCEVGLFHSRRYYHISELKQSGTCANAGEVVPFEPRDLEADDKNATVMWFQGAFAPKFPAWTDSDISNLPTHFLQLLKTSVKINVCHENKVEEVEYTKEQFLSWYRHFEVMWAVPDSSHFTHQLLNMGDKFISGRVTMKLVTRSVKDAPERDWQFKYVATHYGKDWELSSLYVLCNDAVEYKDESYLHIRKIIAKDLWKMWRKWRSLRFRRDGGRLLSL</sequence>
<feature type="transmembrane region" description="Helical" evidence="1">
    <location>
        <begin position="112"/>
        <end position="139"/>
    </location>
</feature>
<dbReference type="AlphaFoldDB" id="A0AAE9DP53"/>
<keyword evidence="1" id="KW-0812">Transmembrane</keyword>
<dbReference type="InterPro" id="IPR058879">
    <property type="entry name" value="NTF2-like_dom_nem"/>
</dbReference>
<dbReference type="PANTHER" id="PTHR45830:SF6">
    <property type="entry name" value="SERPENTINE RECEPTOR, CLASS H-RELATED"/>
    <property type="match status" value="1"/>
</dbReference>
<feature type="transmembrane region" description="Helical" evidence="1">
    <location>
        <begin position="69"/>
        <end position="91"/>
    </location>
</feature>
<dbReference type="PANTHER" id="PTHR45830">
    <property type="entry name" value="SERPENTINE RECEPTOR, CLASS I"/>
    <property type="match status" value="1"/>
</dbReference>
<evidence type="ECO:0000256" key="1">
    <source>
        <dbReference type="SAM" id="Phobius"/>
    </source>
</evidence>
<keyword evidence="1" id="KW-0472">Membrane</keyword>